<evidence type="ECO:0000256" key="1">
    <source>
        <dbReference type="ARBA" id="ARBA00022679"/>
    </source>
</evidence>
<reference evidence="11" key="1">
    <citation type="submission" date="2016-04" db="UniProtKB">
        <authorList>
            <consortium name="WormBaseParasite"/>
        </authorList>
    </citation>
    <scope>IDENTIFICATION</scope>
</reference>
<dbReference type="WBParaSite" id="DME_0000191201-mRNA-1">
    <property type="protein sequence ID" value="DME_0000191201-mRNA-1"/>
    <property type="gene ID" value="DME_0000191201"/>
</dbReference>
<feature type="binding site" evidence="4">
    <location>
        <begin position="259"/>
        <end position="263"/>
    </location>
    <ligand>
        <name>3'-phosphoadenylyl sulfate</name>
        <dbReference type="ChEBI" id="CHEBI:58339"/>
    </ligand>
</feature>
<dbReference type="PROSITE" id="PS51257">
    <property type="entry name" value="PROKAR_LIPOPROTEIN"/>
    <property type="match status" value="1"/>
</dbReference>
<feature type="active site" description="For sulfotransferase activity" evidence="3">
    <location>
        <position position="38"/>
    </location>
</feature>
<dbReference type="AlphaFoldDB" id="A0A158Q394"/>
<evidence type="ECO:0000313" key="11">
    <source>
        <dbReference type="WBParaSite" id="DME_0000191201-mRNA-1"/>
    </source>
</evidence>
<evidence type="ECO:0000256" key="3">
    <source>
        <dbReference type="PIRSR" id="PIRSR637359-1"/>
    </source>
</evidence>
<evidence type="ECO:0000256" key="4">
    <source>
        <dbReference type="PIRSR" id="PIRSR637359-2"/>
    </source>
</evidence>
<dbReference type="EMBL" id="UYYG01001155">
    <property type="protein sequence ID" value="VDN56299.1"/>
    <property type="molecule type" value="Genomic_DNA"/>
</dbReference>
<dbReference type="InterPro" id="IPR027417">
    <property type="entry name" value="P-loop_NTPase"/>
</dbReference>
<feature type="domain" description="Sulfotransferase" evidence="7">
    <location>
        <begin position="29"/>
        <end position="278"/>
    </location>
</feature>
<keyword evidence="5" id="KW-1015">Disulfide bond</keyword>
<dbReference type="PANTHER" id="PTHR10605:SF72">
    <property type="entry name" value="HEPARAN SULFATE 3-O SULFOTRANSFERASE-B, ISOFORM A"/>
    <property type="match status" value="1"/>
</dbReference>
<evidence type="ECO:0000313" key="10">
    <source>
        <dbReference type="Proteomes" id="UP000274756"/>
    </source>
</evidence>
<keyword evidence="1" id="KW-0808">Transferase</keyword>
<sequence length="295" mass="34667">MICWIRFIIFFIPPFICSCFSEIPQKRFPKAIIIGVKKAGTRALLEFLRLNPSIKAPGPEVHFFDRYFDKGFEWYRNQMPLTNSSDITLEKTPAYFISKTAPERVWKFDKNMRLLVVTRNPITRAISDYTQALSKRKKGSILPTFEKMVFSNETKGLPSRRKNNQLDRKYGVNSSWGAIRIGIYHRFVKRWLQFFPLEQFHFVDGERLIINPASEIRIVEHFLGVKPTVQSSNFVTDPIKGFPCVLRLDNTMHCLGKTKGRAHPQVREDVLKKLRAFYAPENEKFFKLINNRFHW</sequence>
<feature type="binding site" evidence="4">
    <location>
        <position position="119"/>
    </location>
    <ligand>
        <name>3'-phosphoadenylyl sulfate</name>
        <dbReference type="ChEBI" id="CHEBI:58339"/>
    </ligand>
</feature>
<evidence type="ECO:0000256" key="5">
    <source>
        <dbReference type="PIRSR" id="PIRSR637359-3"/>
    </source>
</evidence>
<dbReference type="SUPFAM" id="SSF52540">
    <property type="entry name" value="P-loop containing nucleoside triphosphate hydrolases"/>
    <property type="match status" value="1"/>
</dbReference>
<evidence type="ECO:0000313" key="8">
    <source>
        <dbReference type="EMBL" id="VDN56299.1"/>
    </source>
</evidence>
<dbReference type="InterPro" id="IPR037359">
    <property type="entry name" value="NST/OST"/>
</dbReference>
<gene>
    <name evidence="8" type="ORF">DME_LOCUS6272</name>
</gene>
<dbReference type="STRING" id="318479.A0A158Q394"/>
<keyword evidence="6" id="KW-0732">Signal</keyword>
<protein>
    <submittedName>
        <fullName evidence="11">Sulfotransfer_1 domain-containing protein</fullName>
    </submittedName>
</protein>
<keyword evidence="2" id="KW-0325">Glycoprotein</keyword>
<feature type="binding site" evidence="4">
    <location>
        <position position="127"/>
    </location>
    <ligand>
        <name>3'-phosphoadenylyl sulfate</name>
        <dbReference type="ChEBI" id="CHEBI:58339"/>
    </ligand>
</feature>
<evidence type="ECO:0000259" key="7">
    <source>
        <dbReference type="Pfam" id="PF00685"/>
    </source>
</evidence>
<dbReference type="GO" id="GO:0008467">
    <property type="term" value="F:[heparan sulfate]-glucosamine 3-sulfotransferase activity"/>
    <property type="evidence" value="ECO:0007669"/>
    <property type="project" value="TreeGrafter"/>
</dbReference>
<organism evidence="9 11">
    <name type="scientific">Dracunculus medinensis</name>
    <name type="common">Guinea worm</name>
    <dbReference type="NCBI Taxonomy" id="318479"/>
    <lineage>
        <taxon>Eukaryota</taxon>
        <taxon>Metazoa</taxon>
        <taxon>Ecdysozoa</taxon>
        <taxon>Nematoda</taxon>
        <taxon>Chromadorea</taxon>
        <taxon>Rhabditida</taxon>
        <taxon>Spirurina</taxon>
        <taxon>Dracunculoidea</taxon>
        <taxon>Dracunculidae</taxon>
        <taxon>Dracunculus</taxon>
    </lineage>
</organism>
<feature type="binding site" evidence="4">
    <location>
        <begin position="38"/>
        <end position="42"/>
    </location>
    <ligand>
        <name>3'-phosphoadenylyl sulfate</name>
        <dbReference type="ChEBI" id="CHEBI:58339"/>
    </ligand>
</feature>
<feature type="chain" id="PRO_5033250578" evidence="6">
    <location>
        <begin position="20"/>
        <end position="295"/>
    </location>
</feature>
<dbReference type="Pfam" id="PF00685">
    <property type="entry name" value="Sulfotransfer_1"/>
    <property type="match status" value="1"/>
</dbReference>
<dbReference type="Proteomes" id="UP000274756">
    <property type="component" value="Unassembled WGS sequence"/>
</dbReference>
<keyword evidence="10" id="KW-1185">Reference proteome</keyword>
<reference evidence="8 10" key="2">
    <citation type="submission" date="2018-11" db="EMBL/GenBank/DDBJ databases">
        <authorList>
            <consortium name="Pathogen Informatics"/>
        </authorList>
    </citation>
    <scope>NUCLEOTIDE SEQUENCE [LARGE SCALE GENOMIC DNA]</scope>
</reference>
<feature type="signal peptide" evidence="6">
    <location>
        <begin position="1"/>
        <end position="19"/>
    </location>
</feature>
<evidence type="ECO:0000256" key="2">
    <source>
        <dbReference type="ARBA" id="ARBA00023180"/>
    </source>
</evidence>
<dbReference type="InterPro" id="IPR000863">
    <property type="entry name" value="Sulfotransferase_dom"/>
</dbReference>
<evidence type="ECO:0000313" key="9">
    <source>
        <dbReference type="Proteomes" id="UP000038040"/>
    </source>
</evidence>
<dbReference type="Gene3D" id="3.40.50.300">
    <property type="entry name" value="P-loop containing nucleotide triphosphate hydrolases"/>
    <property type="match status" value="1"/>
</dbReference>
<dbReference type="OrthoDB" id="411451at2759"/>
<dbReference type="PANTHER" id="PTHR10605">
    <property type="entry name" value="HEPARAN SULFATE SULFOTRANSFERASE"/>
    <property type="match status" value="1"/>
</dbReference>
<evidence type="ECO:0000256" key="6">
    <source>
        <dbReference type="SAM" id="SignalP"/>
    </source>
</evidence>
<accession>A0A158Q394</accession>
<name>A0A158Q394_DRAME</name>
<dbReference type="Proteomes" id="UP000038040">
    <property type="component" value="Unplaced"/>
</dbReference>
<feature type="disulfide bond" evidence="5">
    <location>
        <begin position="244"/>
        <end position="254"/>
    </location>
</feature>
<proteinExistence type="predicted"/>